<feature type="repeat" description="CHCR" evidence="7">
    <location>
        <begin position="1135"/>
        <end position="1277"/>
    </location>
</feature>
<evidence type="ECO:0000313" key="9">
    <source>
        <dbReference type="EMBL" id="KAJ4454913.1"/>
    </source>
</evidence>
<evidence type="ECO:0000256" key="4">
    <source>
        <dbReference type="ARBA" id="ARBA00023176"/>
    </source>
</evidence>
<dbReference type="Gene3D" id="2.130.10.110">
    <property type="entry name" value="Clathrin heavy-chain terminal domain"/>
    <property type="match status" value="1"/>
</dbReference>
<dbReference type="InterPro" id="IPR016341">
    <property type="entry name" value="Clathrin_heavy_chain"/>
</dbReference>
<comment type="function">
    <text evidence="6">Clathrin is the major protein of the polyhedral coat of coated pits and vesicles.</text>
</comment>
<keyword evidence="5 6" id="KW-0968">Cytoplasmic vesicle</keyword>
<protein>
    <recommendedName>
        <fullName evidence="6">Clathrin heavy chain</fullName>
    </recommendedName>
</protein>
<dbReference type="Proteomes" id="UP001141327">
    <property type="component" value="Unassembled WGS sequence"/>
</dbReference>
<reference evidence="9" key="1">
    <citation type="journal article" date="2022" name="bioRxiv">
        <title>Genomics of Preaxostyla Flagellates Illuminates Evolutionary Transitions and the Path Towards Mitochondrial Loss.</title>
        <authorList>
            <person name="Novak L.V.F."/>
            <person name="Treitli S.C."/>
            <person name="Pyrih J."/>
            <person name="Halakuc P."/>
            <person name="Pipaliya S.V."/>
            <person name="Vacek V."/>
            <person name="Brzon O."/>
            <person name="Soukal P."/>
            <person name="Eme L."/>
            <person name="Dacks J.B."/>
            <person name="Karnkowska A."/>
            <person name="Elias M."/>
            <person name="Hampl V."/>
        </authorList>
    </citation>
    <scope>NUCLEOTIDE SEQUENCE</scope>
    <source>
        <strain evidence="9">RCP-MX</strain>
    </source>
</reference>
<evidence type="ECO:0000256" key="1">
    <source>
        <dbReference type="ARBA" id="ARBA00009535"/>
    </source>
</evidence>
<dbReference type="PIRSF" id="PIRSF002290">
    <property type="entry name" value="Clathrin_H_chain"/>
    <property type="match status" value="1"/>
</dbReference>
<accession>A0ABQ8U846</accession>
<proteinExistence type="inferred from homology"/>
<comment type="subcellular location">
    <subcellularLocation>
        <location evidence="6">Cytoplasmic vesicle membrane</location>
        <topology evidence="6">Peripheral membrane protein</topology>
        <orientation evidence="6">Cytoplasmic side</orientation>
    </subcellularLocation>
    <subcellularLocation>
        <location evidence="6">Membrane</location>
        <location evidence="6">Coated pit</location>
        <topology evidence="6">Peripheral membrane protein</topology>
        <orientation evidence="6">Cytoplasmic side</orientation>
    </subcellularLocation>
</comment>
<evidence type="ECO:0000313" key="10">
    <source>
        <dbReference type="Proteomes" id="UP001141327"/>
    </source>
</evidence>
<evidence type="ECO:0000256" key="3">
    <source>
        <dbReference type="ARBA" id="ARBA00023136"/>
    </source>
</evidence>
<evidence type="ECO:0000256" key="6">
    <source>
        <dbReference type="PIRNR" id="PIRNR002290"/>
    </source>
</evidence>
<dbReference type="EMBL" id="JAPMOS010000128">
    <property type="protein sequence ID" value="KAJ4454913.1"/>
    <property type="molecule type" value="Genomic_DNA"/>
</dbReference>
<dbReference type="Pfam" id="PF09268">
    <property type="entry name" value="Clathrin-link"/>
    <property type="match status" value="1"/>
</dbReference>
<dbReference type="Gene3D" id="1.25.40.730">
    <property type="match status" value="1"/>
</dbReference>
<keyword evidence="2" id="KW-0677">Repeat</keyword>
<dbReference type="PANTHER" id="PTHR10292:SF1">
    <property type="entry name" value="CLATHRIN HEAVY CHAIN"/>
    <property type="match status" value="1"/>
</dbReference>
<dbReference type="PROSITE" id="PS50236">
    <property type="entry name" value="CHCR"/>
    <property type="match status" value="6"/>
</dbReference>
<dbReference type="Pfam" id="PF13838">
    <property type="entry name" value="Clathrin_H_link"/>
    <property type="match status" value="1"/>
</dbReference>
<feature type="repeat" description="CHCR" evidence="7">
    <location>
        <begin position="1435"/>
        <end position="1578"/>
    </location>
</feature>
<comment type="caution">
    <text evidence="9">The sequence shown here is derived from an EMBL/GenBank/DDBJ whole genome shotgun (WGS) entry which is preliminary data.</text>
</comment>
<dbReference type="InterPro" id="IPR016025">
    <property type="entry name" value="Clathrin_H-chain_N"/>
</dbReference>
<dbReference type="SMART" id="SM00299">
    <property type="entry name" value="CLH"/>
    <property type="match status" value="7"/>
</dbReference>
<feature type="repeat" description="CHCR" evidence="7">
    <location>
        <begin position="973"/>
        <end position="1118"/>
    </location>
</feature>
<evidence type="ECO:0000256" key="5">
    <source>
        <dbReference type="ARBA" id="ARBA00023329"/>
    </source>
</evidence>
<organism evidence="9 10">
    <name type="scientific">Paratrimastix pyriformis</name>
    <dbReference type="NCBI Taxonomy" id="342808"/>
    <lineage>
        <taxon>Eukaryota</taxon>
        <taxon>Metamonada</taxon>
        <taxon>Preaxostyla</taxon>
        <taxon>Paratrimastigidae</taxon>
        <taxon>Paratrimastix</taxon>
    </lineage>
</organism>
<feature type="repeat" description="CHCR" evidence="7">
    <location>
        <begin position="826"/>
        <end position="966"/>
    </location>
</feature>
<dbReference type="PANTHER" id="PTHR10292">
    <property type="entry name" value="CLATHRIN HEAVY CHAIN RELATED"/>
    <property type="match status" value="1"/>
</dbReference>
<dbReference type="InterPro" id="IPR016024">
    <property type="entry name" value="ARM-type_fold"/>
</dbReference>
<dbReference type="SUPFAM" id="SSF50989">
    <property type="entry name" value="Clathrin heavy-chain terminal domain"/>
    <property type="match status" value="1"/>
</dbReference>
<name>A0ABQ8U846_9EUKA</name>
<comment type="similarity">
    <text evidence="1 6">Belongs to the clathrin heavy chain family.</text>
</comment>
<evidence type="ECO:0000256" key="7">
    <source>
        <dbReference type="PROSITE-ProRule" id="PRU01006"/>
    </source>
</evidence>
<keyword evidence="3 6" id="KW-0472">Membrane</keyword>
<gene>
    <name evidence="9" type="ORF">PAPYR_10260</name>
</gene>
<feature type="domain" description="Clathrin heavy chain linker core motif" evidence="8">
    <location>
        <begin position="324"/>
        <end position="345"/>
    </location>
</feature>
<sequence>MAQTTPIRQSDHLELSRLVNPAVIGFASVTMNSENFICVTDVVGEDKFLVIIDLKNPRAAPQRHKIGAASAVMHPTTQIIALKGQGMIQIYNLDVKTRIKSANIAENVEYMRWISLDTLALITPTAVYHWPLDGDATPAKVFDRSPSLANHQIINYRTNEAKTWCMLQGVTMEGNAMKGTLMLYSVEKRKAQVLPGHAATFIKHVLDGKNDASTLFCFAQGNKINLIEVSTDEAPFMKNGDIFYPPEFAQDFPVAMEFVEKYGLVCVLSGYGFLFVYEVESMQLISMSRVSQTPVFATTIAGNDGLLAINKTGLVSKLQVDSAAIIPYITSKLRNLELAIKIASRANVPGAEDLFREQFEALFRQGLYKEAAKVAATSPQGVLRTDQTINRFKQAPVIPGQAPPLIQYFSLLLDKGKLNQLESLELVMPIMQTGRKDFVDKWLKEGKLTCSEELGNFMKQHDLQMALAIYLTAECSAKVVQIFAETGDFDKIIQYATTVHYQPDYAGLIRGLCATNPKGAAALAGKLATFPQGALVEPGEIMELFFQRNMIPELTALMIDVLQRNDPSDSKLQTRFLEILLQKAPNVADAIFGKALYSQYDRTYIAQCCEKAHLYQRALEHYTELADIQRCIVNTNMINPEFLVQYFGQPVLTPPQGLECMKTLLKNRANMTLCIEIAKKFTQKFGPRPLAELFESFKMFDGLYLFLSSIVAALTLDEKDLVLKFIQAAAKIQQYKEIERVVRDLANFEPREVKDFLKEAKIDPQSLIILCDKYGFVDDLTKYLYENNMHKAIEGFVTAYNPRQTPIVVGTLLDLGCNEDFIKGLLNAVRAQCPIPELVEEVEKRNRLKMLQAWLEARVADDNNVEPATHSALAKIYIDSNANADQFLESNLYYDTLVVGRYCEKRDPHRAVIAYRRGKNDDELIEVTNRNSLFKAQARYLVERQLPELWAKVLVETNPLRRQLIDQVVSTALPQSKNPEDVSATVKAFMNANLPNELIELLEKIMLRRSEFSSNKNLQNLLIITAIRAAPDRVKEYIQRLDNYDGPELAKYAIKSRLYEEAFEMYKRFNKHVEAVGVLLREIGNVPRATEYATTVNLPEVWSELAEGQLAQNLVSEAIGQSCLASPQLAVGESYIKAADPSKFDRVIEAAKTAGLYAALIPYLSMARKQGVKDPIVDGALVYAYAKTDRLADLDDFIASPNTADLQAIGEECFGEALYHAARSIFTQVGNWVRLASTHIKLEAYQAAFEAAKKAMTMRTWKEVCFACVEAKQFRLAQQCGVNICVQIDELEELIRFYLERGHFEEIIALLEYAIDSEQRPPHMGMFTELGVLYSKFKPDKLMDHLKKPNIVARLNIPQLLRVCEENLQWPECCFLYCHYDEYDYAASTMLSHGVDAWSHQQFKDVISKIGNVEIYYKSIDFYIQQHPLLLCDLLNVLTARIDHSRVVAQTRRAGQLALIKPYLLQIQHLNIAEVNEALIDILVEEEDCHALRTALEEHDQYDAIALAQRLESHELLEMRRISAWLYQNNKRWSQSVALSKRDHLYHDCMATAAASADCEVAEDLLRFFADLPEAFRAPCFAACLYTCYDILPVDVVMELGWSCGLNDYAMPFLIQSTREYTAKVDVLVAGREEDKKKKPAAPAVGADGAPVATEGAPVPVMGEPMPPPVAPFAPVGGVPPQAYYMSPYGGAPSAF</sequence>
<feature type="repeat" description="CHCR" evidence="7">
    <location>
        <begin position="529"/>
        <end position="690"/>
    </location>
</feature>
<keyword evidence="10" id="KW-1185">Reference proteome</keyword>
<dbReference type="SUPFAM" id="SSF48371">
    <property type="entry name" value="ARM repeat"/>
    <property type="match status" value="6"/>
</dbReference>
<dbReference type="Pfam" id="PF00637">
    <property type="entry name" value="Clathrin"/>
    <property type="match status" value="7"/>
</dbReference>
<evidence type="ECO:0000256" key="2">
    <source>
        <dbReference type="ARBA" id="ARBA00022737"/>
    </source>
</evidence>
<feature type="repeat" description="CHCR" evidence="7">
    <location>
        <begin position="1282"/>
        <end position="1432"/>
    </location>
</feature>
<dbReference type="InterPro" id="IPR055358">
    <property type="entry name" value="CHCR"/>
</dbReference>
<dbReference type="InterPro" id="IPR015348">
    <property type="entry name" value="Clathrin_H-chain_linker_core"/>
</dbReference>
<dbReference type="Gene3D" id="1.25.40.10">
    <property type="entry name" value="Tetratricopeptide repeat domain"/>
    <property type="match status" value="3"/>
</dbReference>
<evidence type="ECO:0000259" key="8">
    <source>
        <dbReference type="Pfam" id="PF09268"/>
    </source>
</evidence>
<dbReference type="InterPro" id="IPR000547">
    <property type="entry name" value="Clathrin_H-chain/VPS_repeat"/>
</dbReference>
<keyword evidence="4 6" id="KW-0168">Coated pit</keyword>
<dbReference type="InterPro" id="IPR011990">
    <property type="entry name" value="TPR-like_helical_dom_sf"/>
</dbReference>